<proteinExistence type="predicted"/>
<feature type="region of interest" description="Disordered" evidence="1">
    <location>
        <begin position="15"/>
        <end position="40"/>
    </location>
</feature>
<name>A0A7L4KDJ3_9AVES</name>
<feature type="non-terminal residue" evidence="2">
    <location>
        <position position="87"/>
    </location>
</feature>
<protein>
    <submittedName>
        <fullName evidence="2">FEZ1 protein</fullName>
    </submittedName>
</protein>
<evidence type="ECO:0000313" key="3">
    <source>
        <dbReference type="Proteomes" id="UP000519239"/>
    </source>
</evidence>
<sequence length="87" mass="9457">MEGISSILHSGLRQTFGPAASEKQVPFSPQNCPNPSPRTPSLLTPLPCSPLKTEPWNILFAMKEGNEKVPTLLTDYILKGIYSLCAS</sequence>
<dbReference type="EMBL" id="VWPQ01012481">
    <property type="protein sequence ID" value="NXY50826.1"/>
    <property type="molecule type" value="Genomic_DNA"/>
</dbReference>
<evidence type="ECO:0000256" key="1">
    <source>
        <dbReference type="SAM" id="MobiDB-lite"/>
    </source>
</evidence>
<gene>
    <name evidence="2" type="primary">Fez1</name>
    <name evidence="2" type="ORF">CEUAER_R13429</name>
</gene>
<accession>A0A7L4KDJ3</accession>
<feature type="non-terminal residue" evidence="2">
    <location>
        <position position="1"/>
    </location>
</feature>
<reference evidence="2 3" key="1">
    <citation type="submission" date="2019-09" db="EMBL/GenBank/DDBJ databases">
        <title>Bird 10,000 Genomes (B10K) Project - Family phase.</title>
        <authorList>
            <person name="Zhang G."/>
        </authorList>
    </citation>
    <scope>NUCLEOTIDE SEQUENCE [LARGE SCALE GENOMIC DNA]</scope>
    <source>
        <strain evidence="2">B10K-CU-031-02</strain>
        <tissue evidence="2">Muscle</tissue>
    </source>
</reference>
<comment type="caution">
    <text evidence="2">The sequence shown here is derived from an EMBL/GenBank/DDBJ whole genome shotgun (WGS) entry which is preliminary data.</text>
</comment>
<dbReference type="Proteomes" id="UP000519239">
    <property type="component" value="Unassembled WGS sequence"/>
</dbReference>
<dbReference type="OrthoDB" id="7959977at2759"/>
<evidence type="ECO:0000313" key="2">
    <source>
        <dbReference type="EMBL" id="NXY50826.1"/>
    </source>
</evidence>
<keyword evidence="3" id="KW-1185">Reference proteome</keyword>
<organism evidence="2 3">
    <name type="scientific">Ceuthmochares aereus</name>
    <dbReference type="NCBI Taxonomy" id="1961834"/>
    <lineage>
        <taxon>Eukaryota</taxon>
        <taxon>Metazoa</taxon>
        <taxon>Chordata</taxon>
        <taxon>Craniata</taxon>
        <taxon>Vertebrata</taxon>
        <taxon>Euteleostomi</taxon>
        <taxon>Archelosauria</taxon>
        <taxon>Archosauria</taxon>
        <taxon>Dinosauria</taxon>
        <taxon>Saurischia</taxon>
        <taxon>Theropoda</taxon>
        <taxon>Coelurosauria</taxon>
        <taxon>Aves</taxon>
        <taxon>Neognathae</taxon>
        <taxon>Neoaves</taxon>
        <taxon>Otidimorphae</taxon>
        <taxon>Cuculiformes</taxon>
        <taxon>Cuculidae</taxon>
        <taxon>Ceuthmochares</taxon>
    </lineage>
</organism>
<dbReference type="AlphaFoldDB" id="A0A7L4KDJ3"/>